<gene>
    <name evidence="1" type="ORF">TPSB3V08_LOCUS15035</name>
</gene>
<evidence type="ECO:0000313" key="1">
    <source>
        <dbReference type="EMBL" id="CAD7421620.1"/>
    </source>
</evidence>
<protein>
    <submittedName>
        <fullName evidence="1">Uncharacterized protein</fullName>
    </submittedName>
</protein>
<accession>A0A7R9HHG3</accession>
<name>A0A7R9HHG3_TIMPO</name>
<dbReference type="AlphaFoldDB" id="A0A7R9HHG3"/>
<sequence>MYPASLKMQKLDSFSGDGDDKMPCDCIPGCIETHFLVHQDKVELIKNYSADEYSF</sequence>
<reference evidence="1" key="1">
    <citation type="submission" date="2020-11" db="EMBL/GenBank/DDBJ databases">
        <authorList>
            <person name="Tran Van P."/>
        </authorList>
    </citation>
    <scope>NUCLEOTIDE SEQUENCE</scope>
</reference>
<proteinExistence type="predicted"/>
<dbReference type="EMBL" id="OD055909">
    <property type="protein sequence ID" value="CAD7421620.1"/>
    <property type="molecule type" value="Genomic_DNA"/>
</dbReference>
<organism evidence="1">
    <name type="scientific">Timema poppense</name>
    <name type="common">Walking stick</name>
    <dbReference type="NCBI Taxonomy" id="170557"/>
    <lineage>
        <taxon>Eukaryota</taxon>
        <taxon>Metazoa</taxon>
        <taxon>Ecdysozoa</taxon>
        <taxon>Arthropoda</taxon>
        <taxon>Hexapoda</taxon>
        <taxon>Insecta</taxon>
        <taxon>Pterygota</taxon>
        <taxon>Neoptera</taxon>
        <taxon>Polyneoptera</taxon>
        <taxon>Phasmatodea</taxon>
        <taxon>Timematodea</taxon>
        <taxon>Timematoidea</taxon>
        <taxon>Timematidae</taxon>
        <taxon>Timema</taxon>
    </lineage>
</organism>